<evidence type="ECO:0000313" key="2">
    <source>
        <dbReference type="EMBL" id="SBS78340.1"/>
    </source>
</evidence>
<proteinExistence type="predicted"/>
<reference evidence="2" key="1">
    <citation type="submission" date="2016-03" db="EMBL/GenBank/DDBJ databases">
        <authorList>
            <person name="Ploux O."/>
        </authorList>
    </citation>
    <scope>NUCLEOTIDE SEQUENCE</scope>
    <source>
        <strain evidence="2">UC10</strain>
    </source>
</reference>
<feature type="domain" description="HTH cro/C1-type" evidence="1">
    <location>
        <begin position="26"/>
        <end position="71"/>
    </location>
</feature>
<dbReference type="InterPro" id="IPR001387">
    <property type="entry name" value="Cro/C1-type_HTH"/>
</dbReference>
<dbReference type="Pfam" id="PF01381">
    <property type="entry name" value="HTH_3"/>
    <property type="match status" value="1"/>
</dbReference>
<gene>
    <name evidence="2" type="ORF">MHPYR_550029</name>
</gene>
<name>A0A1Y5PLR2_9MYCO</name>
<protein>
    <recommendedName>
        <fullName evidence="1">HTH cro/C1-type domain-containing protein</fullName>
    </recommendedName>
</protein>
<dbReference type="SUPFAM" id="SSF47413">
    <property type="entry name" value="lambda repressor-like DNA-binding domains"/>
    <property type="match status" value="1"/>
</dbReference>
<sequence length="151" mass="16144">MIVSVSVVSAIPTDGPERLLFFLTQRLAQLRWSREELAAQGGPSPSTVYKTLAGGRRPTERTLARLELALGWQAGSAHRALEGGAPSISITQEVATIAARIDRELARGESLGVTRTAKELREFLLGVAQGLERFYAGAEHTGAEVFDVSAG</sequence>
<dbReference type="AlphaFoldDB" id="A0A1Y5PLR2"/>
<organism evidence="2">
    <name type="scientific">uncultured Mycobacterium sp</name>
    <dbReference type="NCBI Taxonomy" id="171292"/>
    <lineage>
        <taxon>Bacteria</taxon>
        <taxon>Bacillati</taxon>
        <taxon>Actinomycetota</taxon>
        <taxon>Actinomycetes</taxon>
        <taxon>Mycobacteriales</taxon>
        <taxon>Mycobacteriaceae</taxon>
        <taxon>Mycobacterium</taxon>
        <taxon>environmental samples</taxon>
    </lineage>
</organism>
<dbReference type="EMBL" id="FLQS01000051">
    <property type="protein sequence ID" value="SBS78340.1"/>
    <property type="molecule type" value="Genomic_DNA"/>
</dbReference>
<dbReference type="GO" id="GO:0003677">
    <property type="term" value="F:DNA binding"/>
    <property type="evidence" value="ECO:0007669"/>
    <property type="project" value="InterPro"/>
</dbReference>
<accession>A0A1Y5PLR2</accession>
<dbReference type="CDD" id="cd00093">
    <property type="entry name" value="HTH_XRE"/>
    <property type="match status" value="1"/>
</dbReference>
<dbReference type="Gene3D" id="1.10.260.40">
    <property type="entry name" value="lambda repressor-like DNA-binding domains"/>
    <property type="match status" value="1"/>
</dbReference>
<dbReference type="InterPro" id="IPR010982">
    <property type="entry name" value="Lambda_DNA-bd_dom_sf"/>
</dbReference>
<evidence type="ECO:0000259" key="1">
    <source>
        <dbReference type="Pfam" id="PF01381"/>
    </source>
</evidence>